<dbReference type="AlphaFoldDB" id="A0A1W7D096"/>
<dbReference type="InterPro" id="IPR024185">
    <property type="entry name" value="FTHF_cligase-like_sf"/>
</dbReference>
<evidence type="ECO:0000313" key="1">
    <source>
        <dbReference type="EMBL" id="ARQ70511.1"/>
    </source>
</evidence>
<dbReference type="GO" id="GO:0016874">
    <property type="term" value="F:ligase activity"/>
    <property type="evidence" value="ECO:0007669"/>
    <property type="project" value="UniProtKB-KW"/>
</dbReference>
<organism evidence="1 2">
    <name type="scientific">Streptomyces marincola</name>
    <dbReference type="NCBI Taxonomy" id="2878388"/>
    <lineage>
        <taxon>Bacteria</taxon>
        <taxon>Bacillati</taxon>
        <taxon>Actinomycetota</taxon>
        <taxon>Actinomycetes</taxon>
        <taxon>Kitasatosporales</taxon>
        <taxon>Streptomycetaceae</taxon>
        <taxon>Streptomyces</taxon>
    </lineage>
</organism>
<keyword evidence="2" id="KW-1185">Reference proteome</keyword>
<dbReference type="Proteomes" id="UP000194218">
    <property type="component" value="Chromosome"/>
</dbReference>
<dbReference type="InterPro" id="IPR037171">
    <property type="entry name" value="NagB/RpiA_transferase-like"/>
</dbReference>
<dbReference type="OrthoDB" id="3242798at2"/>
<dbReference type="Gene3D" id="3.40.50.10420">
    <property type="entry name" value="NagB/RpiA/CoA transferase-like"/>
    <property type="match status" value="1"/>
</dbReference>
<dbReference type="Pfam" id="PF01812">
    <property type="entry name" value="5-FTHF_cyc-lig"/>
    <property type="match status" value="1"/>
</dbReference>
<name>A0A1W7D096_9ACTN</name>
<gene>
    <name evidence="1" type="ORF">CAG99_18170</name>
</gene>
<proteinExistence type="predicted"/>
<dbReference type="GO" id="GO:0005737">
    <property type="term" value="C:cytoplasm"/>
    <property type="evidence" value="ECO:0007669"/>
    <property type="project" value="TreeGrafter"/>
</dbReference>
<sequence length="239" mass="26108">MEREQVQEAKQVVRERIWELLEKERAVNTSARGRIPAFVGADAAAALLAEHPSWQSARVVKAVPDRAQMPVRARALEEGKRVYMAASKLAAQKPFHLLDPKTLTIPPQEAADRHTAARFARPVDLNEMPHVDLVVCGSVAVNTGGVRLGKGAGYSDIEVALLNEAGLIGSSTLIATTVHELQIVDGQLPETDHDFRVDLIITQNRVVECSPYRRPPGILWESLSPEAIEAIPALASRKP</sequence>
<reference evidence="1 2" key="1">
    <citation type="submission" date="2017-05" db="EMBL/GenBank/DDBJ databases">
        <title>Complete genome sequence of Streptomyces sp. SCSIO 03032 revealed the diverse biosynthetic pathways for its bioactive secondary metabolites.</title>
        <authorList>
            <person name="Ma L."/>
            <person name="Zhu Y."/>
            <person name="Zhang W."/>
            <person name="Zhang G."/>
            <person name="Tian X."/>
            <person name="Zhang S."/>
            <person name="Zhang C."/>
        </authorList>
    </citation>
    <scope>NUCLEOTIDE SEQUENCE [LARGE SCALE GENOMIC DNA]</scope>
    <source>
        <strain evidence="1 2">SCSIO 03032</strain>
    </source>
</reference>
<accession>A0A1W7D096</accession>
<dbReference type="KEGG" id="smao:CAG99_18170"/>
<keyword evidence="1" id="KW-0436">Ligase</keyword>
<dbReference type="PANTHER" id="PTHR13017">
    <property type="entry name" value="5-FORMYLTETRAHYDROFOLATE CYCLO-LIGASE-RELATED"/>
    <property type="match status" value="1"/>
</dbReference>
<dbReference type="PANTHER" id="PTHR13017:SF0">
    <property type="entry name" value="METHENYLTETRAHYDROFOLATE SYNTHASE DOMAIN-CONTAINING PROTEIN"/>
    <property type="match status" value="1"/>
</dbReference>
<evidence type="ECO:0000313" key="2">
    <source>
        <dbReference type="Proteomes" id="UP000194218"/>
    </source>
</evidence>
<dbReference type="EMBL" id="CP021121">
    <property type="protein sequence ID" value="ARQ70511.1"/>
    <property type="molecule type" value="Genomic_DNA"/>
</dbReference>
<protein>
    <submittedName>
        <fullName evidence="1">5-formyltetrahydrofolate cyclo-ligase</fullName>
    </submittedName>
</protein>
<dbReference type="SUPFAM" id="SSF100950">
    <property type="entry name" value="NagB/RpiA/CoA transferase-like"/>
    <property type="match status" value="1"/>
</dbReference>
<dbReference type="InterPro" id="IPR002698">
    <property type="entry name" value="FTHF_cligase"/>
</dbReference>